<protein>
    <submittedName>
        <fullName evidence="2">DUF1801 domain-containing protein</fullName>
    </submittedName>
</protein>
<dbReference type="Proteomes" id="UP001357452">
    <property type="component" value="Unassembled WGS sequence"/>
</dbReference>
<evidence type="ECO:0000313" key="3">
    <source>
        <dbReference type="Proteomes" id="UP001357452"/>
    </source>
</evidence>
<dbReference type="RefSeq" id="WP_330973634.1">
    <property type="nucleotide sequence ID" value="NZ_JAZGLY010000002.1"/>
</dbReference>
<proteinExistence type="predicted"/>
<reference evidence="2 3" key="1">
    <citation type="submission" date="2024-01" db="EMBL/GenBank/DDBJ databases">
        <title>Niabella digestum sp. nov., isolated from waste digestion system.</title>
        <authorList>
            <person name="Zhang L."/>
        </authorList>
    </citation>
    <scope>NUCLEOTIDE SEQUENCE [LARGE SCALE GENOMIC DNA]</scope>
    <source>
        <strain evidence="2 3">A18</strain>
    </source>
</reference>
<dbReference type="InterPro" id="IPR014922">
    <property type="entry name" value="YdhG-like"/>
</dbReference>
<sequence length="100" mass="11475">MNKPTNLEEYLQQVPDASKPLLRALRALIKSIVPEAEETLSYGIGGFKFNNRFFIYYSGNKQHIGLYPVPRTYKDFEQALQSFKGGKSTLQLPLDRPHFP</sequence>
<evidence type="ECO:0000313" key="2">
    <source>
        <dbReference type="EMBL" id="MEE6186224.1"/>
    </source>
</evidence>
<comment type="caution">
    <text evidence="2">The sequence shown here is derived from an EMBL/GenBank/DDBJ whole genome shotgun (WGS) entry which is preliminary data.</text>
</comment>
<evidence type="ECO:0000259" key="1">
    <source>
        <dbReference type="Pfam" id="PF08818"/>
    </source>
</evidence>
<dbReference type="EMBL" id="JAZGLY010000002">
    <property type="protein sequence ID" value="MEE6186224.1"/>
    <property type="molecule type" value="Genomic_DNA"/>
</dbReference>
<keyword evidence="3" id="KW-1185">Reference proteome</keyword>
<dbReference type="Pfam" id="PF08818">
    <property type="entry name" value="DUF1801"/>
    <property type="match status" value="1"/>
</dbReference>
<dbReference type="Gene3D" id="3.90.1150.200">
    <property type="match status" value="1"/>
</dbReference>
<feature type="domain" description="YdhG-like" evidence="1">
    <location>
        <begin position="19"/>
        <end position="93"/>
    </location>
</feature>
<name>A0ABU7RE02_9BACT</name>
<organism evidence="2 3">
    <name type="scientific">Niabella digestorum</name>
    <dbReference type="NCBI Taxonomy" id="3117701"/>
    <lineage>
        <taxon>Bacteria</taxon>
        <taxon>Pseudomonadati</taxon>
        <taxon>Bacteroidota</taxon>
        <taxon>Chitinophagia</taxon>
        <taxon>Chitinophagales</taxon>
        <taxon>Chitinophagaceae</taxon>
        <taxon>Niabella</taxon>
    </lineage>
</organism>
<accession>A0ABU7RE02</accession>
<gene>
    <name evidence="2" type="ORF">V2H41_02975</name>
</gene>
<dbReference type="SUPFAM" id="SSF159888">
    <property type="entry name" value="YdhG-like"/>
    <property type="match status" value="1"/>
</dbReference>